<accession>A0A3G6RRM1</accession>
<evidence type="ECO:0008006" key="5">
    <source>
        <dbReference type="Google" id="ProtNLM"/>
    </source>
</evidence>
<reference evidence="1 4" key="2">
    <citation type="submission" date="2018-11" db="EMBL/GenBank/DDBJ databases">
        <title>Proposal to divide the Flavobacteriaceae and reorganize its genera based on Amino Acid Identity values calculated from whole genome sequences.</title>
        <authorList>
            <person name="Nicholson A.C."/>
            <person name="Gulvik C.A."/>
            <person name="Whitney A.M."/>
            <person name="Humrighouse B.W."/>
            <person name="Bell M."/>
            <person name="Holmes B."/>
            <person name="Steigerwalt A.G."/>
            <person name="Villarma A."/>
            <person name="Sheth M."/>
            <person name="Batra D."/>
            <person name="Pryor J."/>
            <person name="Bernardet J.-F."/>
            <person name="Hugo C."/>
            <person name="Kampfer P."/>
            <person name="Newman J."/>
            <person name="McQuiston J.R."/>
        </authorList>
    </citation>
    <scope>NUCLEOTIDE SEQUENCE [LARGE SCALE GENOMIC DNA]</scope>
    <source>
        <strain evidence="1 4">KC_1864</strain>
    </source>
</reference>
<evidence type="ECO:0000313" key="1">
    <source>
        <dbReference type="EMBL" id="AZA80675.1"/>
    </source>
</evidence>
<dbReference type="RefSeq" id="WP_103292035.1">
    <property type="nucleotide sequence ID" value="NZ_CP033924.1"/>
</dbReference>
<protein>
    <recommendedName>
        <fullName evidence="5">Outer membrane protein beta-barrel domain-containing protein</fullName>
    </recommendedName>
</protein>
<evidence type="ECO:0000313" key="4">
    <source>
        <dbReference type="Proteomes" id="UP000279972"/>
    </source>
</evidence>
<name>A0A3G6RRM1_CHRLC</name>
<evidence type="ECO:0000313" key="3">
    <source>
        <dbReference type="Proteomes" id="UP000236262"/>
    </source>
</evidence>
<dbReference type="EMBL" id="PPEH01000004">
    <property type="protein sequence ID" value="PNW13604.1"/>
    <property type="molecule type" value="Genomic_DNA"/>
</dbReference>
<dbReference type="EMBL" id="CP033924">
    <property type="protein sequence ID" value="AZA80675.1"/>
    <property type="molecule type" value="Genomic_DNA"/>
</dbReference>
<organism evidence="2 3">
    <name type="scientific">Chryseobacterium lactis</name>
    <dbReference type="NCBI Taxonomy" id="1241981"/>
    <lineage>
        <taxon>Bacteria</taxon>
        <taxon>Pseudomonadati</taxon>
        <taxon>Bacteroidota</taxon>
        <taxon>Flavobacteriia</taxon>
        <taxon>Flavobacteriales</taxon>
        <taxon>Weeksellaceae</taxon>
        <taxon>Chryseobacterium group</taxon>
        <taxon>Chryseobacterium</taxon>
    </lineage>
</organism>
<dbReference type="AlphaFoldDB" id="A0A3G6RRM1"/>
<reference evidence="2 3" key="1">
    <citation type="submission" date="2018-01" db="EMBL/GenBank/DDBJ databases">
        <title>Draft genome sequences of Chryseobacterium lactis NCTC11390, Chryseobacterium oncorhynchi 701B-08, and Chryseobacterium viscerum 687B-08.</title>
        <authorList>
            <person name="Jeong J.-J."/>
            <person name="Lee Y.J."/>
            <person name="Park B."/>
            <person name="Choi I.-G."/>
            <person name="Kim K.D."/>
        </authorList>
    </citation>
    <scope>NUCLEOTIDE SEQUENCE [LARGE SCALE GENOMIC DNA]</scope>
    <source>
        <strain evidence="2 3">NCTC11390</strain>
    </source>
</reference>
<gene>
    <name evidence="2" type="ORF">C1637_12405</name>
    <name evidence="1" type="ORF">EG342_01535</name>
</gene>
<dbReference type="Proteomes" id="UP000236262">
    <property type="component" value="Unassembled WGS sequence"/>
</dbReference>
<dbReference type="OrthoDB" id="1256438at2"/>
<dbReference type="Proteomes" id="UP000279972">
    <property type="component" value="Chromosome"/>
</dbReference>
<dbReference type="KEGG" id="clac:EG342_01535"/>
<proteinExistence type="predicted"/>
<sequence length="301" mass="34502">MKTKIVLLFLLGWMEVMWGQESFNLRYRIYNQLGEYNLKKKIMKRYDSLSENEQKKIRNKYKIGDKLSIEDKIIIQNKETKVIREIIIDEKFFKNYKIDTIVSANIGNMEHGNVRIDKNKLLVNLLLKCGKSSPAYFYELENRKSPSLPFTSVTVSAITIPIKYRFKGKDGLGEEFSTAINGNLFLGYTYGKSTFFYQEEIETKVNTWKVTGGLLFGASSVKLDKSNSDPVPIDDHSLPPEYVDATKGLASIAIGITYSYNNINVGAFFGFDYAIGQHADLWKYNKKPWLGIGIGYKLFSF</sequence>
<evidence type="ECO:0000313" key="2">
    <source>
        <dbReference type="EMBL" id="PNW13604.1"/>
    </source>
</evidence>
<keyword evidence="4" id="KW-1185">Reference proteome</keyword>